<reference evidence="1 2" key="1">
    <citation type="submission" date="2020-12" db="EMBL/GenBank/DDBJ databases">
        <title>Draft genome sequence of furan degrading bacterial strain FUR100.</title>
        <authorList>
            <person name="Woiski C."/>
        </authorList>
    </citation>
    <scope>NUCLEOTIDE SEQUENCE [LARGE SCALE GENOMIC DNA]</scope>
    <source>
        <strain evidence="1 2">FUR100</strain>
    </source>
</reference>
<evidence type="ECO:0000313" key="1">
    <source>
        <dbReference type="EMBL" id="MBH5143873.1"/>
    </source>
</evidence>
<name>A0A8I0ZV89_RHOER</name>
<accession>A0A8I0ZV89</accession>
<gene>
    <name evidence="1" type="ORF">I3517_14765</name>
</gene>
<evidence type="ECO:0000313" key="2">
    <source>
        <dbReference type="Proteomes" id="UP000627573"/>
    </source>
</evidence>
<dbReference type="RefSeq" id="WP_197941191.1">
    <property type="nucleotide sequence ID" value="NZ_JAECSB010000047.1"/>
</dbReference>
<keyword evidence="2" id="KW-1185">Reference proteome</keyword>
<organism evidence="1 2">
    <name type="scientific">Rhodococcus erythropolis</name>
    <name type="common">Arthrobacter picolinophilus</name>
    <dbReference type="NCBI Taxonomy" id="1833"/>
    <lineage>
        <taxon>Bacteria</taxon>
        <taxon>Bacillati</taxon>
        <taxon>Actinomycetota</taxon>
        <taxon>Actinomycetes</taxon>
        <taxon>Mycobacteriales</taxon>
        <taxon>Nocardiaceae</taxon>
        <taxon>Rhodococcus</taxon>
        <taxon>Rhodococcus erythropolis group</taxon>
    </lineage>
</organism>
<dbReference type="EMBL" id="JAECSB010000047">
    <property type="protein sequence ID" value="MBH5143873.1"/>
    <property type="molecule type" value="Genomic_DNA"/>
</dbReference>
<comment type="caution">
    <text evidence="1">The sequence shown here is derived from an EMBL/GenBank/DDBJ whole genome shotgun (WGS) entry which is preliminary data.</text>
</comment>
<protein>
    <submittedName>
        <fullName evidence="1">Uncharacterized protein</fullName>
    </submittedName>
</protein>
<sequence>MMNESDASVPTIDPIASWFTALGSRARRALFAAPRGEVPQKYVDEVLAKGHKLALSWFSESTNSESVRLPEAVADYVDGVLAALQRWWIGLSNEHRLQWAEVENGPVPNSLHISYPDAFEFVPGDDVVYADPQVIDFVAVAAA</sequence>
<proteinExistence type="predicted"/>
<dbReference type="AlphaFoldDB" id="A0A8I0ZV89"/>
<dbReference type="Proteomes" id="UP000627573">
    <property type="component" value="Unassembled WGS sequence"/>
</dbReference>